<dbReference type="PANTHER" id="PTHR12143:SF19">
    <property type="entry name" value="PEPTIDE-N(4)-(N-ACETYL-BETA-GLUCOSAMINYL)ASPARAGINE AMIDASE"/>
    <property type="match status" value="1"/>
</dbReference>
<dbReference type="CDD" id="cd01951">
    <property type="entry name" value="lectin_L-type"/>
    <property type="match status" value="1"/>
</dbReference>
<comment type="similarity">
    <text evidence="1">Belongs to the transglutaminase-like superfamily. PNGase family.</text>
</comment>
<dbReference type="GO" id="GO:0005634">
    <property type="term" value="C:nucleus"/>
    <property type="evidence" value="ECO:0007669"/>
    <property type="project" value="TreeGrafter"/>
</dbReference>
<dbReference type="EMBL" id="GIBP01000415">
    <property type="protein sequence ID" value="NDV29384.1"/>
    <property type="molecule type" value="Transcribed_RNA"/>
</dbReference>
<dbReference type="InterPro" id="IPR002931">
    <property type="entry name" value="Transglutaminase-like"/>
</dbReference>
<evidence type="ECO:0000256" key="3">
    <source>
        <dbReference type="ARBA" id="ARBA00022833"/>
    </source>
</evidence>
<accession>A0A6B2KXB5</accession>
<dbReference type="SUPFAM" id="SSF48371">
    <property type="entry name" value="ARM repeat"/>
    <property type="match status" value="1"/>
</dbReference>
<dbReference type="InterPro" id="IPR038765">
    <property type="entry name" value="Papain-like_cys_pep_sf"/>
</dbReference>
<dbReference type="InterPro" id="IPR013320">
    <property type="entry name" value="ConA-like_dom_sf"/>
</dbReference>
<dbReference type="InterPro" id="IPR013535">
    <property type="entry name" value="PUL_dom"/>
</dbReference>
<dbReference type="PROSITE" id="PS51396">
    <property type="entry name" value="PUL"/>
    <property type="match status" value="1"/>
</dbReference>
<evidence type="ECO:0000259" key="5">
    <source>
        <dbReference type="PROSITE" id="PS51396"/>
    </source>
</evidence>
<dbReference type="InterPro" id="IPR016024">
    <property type="entry name" value="ARM-type_fold"/>
</dbReference>
<dbReference type="Gene3D" id="1.25.10.10">
    <property type="entry name" value="Leucine-rich Repeat Variant"/>
    <property type="match status" value="1"/>
</dbReference>
<dbReference type="Pfam" id="PF01841">
    <property type="entry name" value="Transglut_core"/>
    <property type="match status" value="1"/>
</dbReference>
<dbReference type="AlphaFoldDB" id="A0A6B2KXB5"/>
<dbReference type="Gene3D" id="3.10.620.30">
    <property type="match status" value="1"/>
</dbReference>
<dbReference type="GO" id="GO:0005829">
    <property type="term" value="C:cytosol"/>
    <property type="evidence" value="ECO:0007669"/>
    <property type="project" value="TreeGrafter"/>
</dbReference>
<dbReference type="PANTHER" id="PTHR12143">
    <property type="entry name" value="PEPTIDE N-GLYCANASE PNGASE -RELATED"/>
    <property type="match status" value="1"/>
</dbReference>
<dbReference type="GO" id="GO:0006516">
    <property type="term" value="P:glycoprotein catabolic process"/>
    <property type="evidence" value="ECO:0007669"/>
    <property type="project" value="TreeGrafter"/>
</dbReference>
<dbReference type="SUPFAM" id="SSF49899">
    <property type="entry name" value="Concanavalin A-like lectins/glucanases"/>
    <property type="match status" value="1"/>
</dbReference>
<dbReference type="Pfam" id="PF08324">
    <property type="entry name" value="PUL"/>
    <property type="match status" value="1"/>
</dbReference>
<feature type="domain" description="PUL" evidence="5">
    <location>
        <begin position="636"/>
        <end position="907"/>
    </location>
</feature>
<feature type="compositionally biased region" description="Polar residues" evidence="4">
    <location>
        <begin position="535"/>
        <end position="544"/>
    </location>
</feature>
<keyword evidence="3" id="KW-0862">Zinc</keyword>
<protein>
    <recommendedName>
        <fullName evidence="5">PUL domain-containing protein</fullName>
    </recommendedName>
</protein>
<dbReference type="InterPro" id="IPR050883">
    <property type="entry name" value="PNGase"/>
</dbReference>
<dbReference type="SUPFAM" id="SSF54001">
    <property type="entry name" value="Cysteine proteinases"/>
    <property type="match status" value="1"/>
</dbReference>
<dbReference type="Gene3D" id="2.20.25.10">
    <property type="match status" value="1"/>
</dbReference>
<sequence>MEDEIELFQYQLLSLFGVELGEQSLGGVNLSNPQATTKDAGLVPGQTYSLTKKVNSSFIDTLVKQMSPIQQQQQQQQQLQRQMQQLQVKPRDQNELNMQQQLRSHLAQAIQYEDPNLQKKALEAVPVAELKALAEQNPMIGPKEDFIVQLLRWFKTKFFTWTNDPPCQFCKKKCNSYGSGTPTAEDLSYGASRVEVYQCTVCSQLTRFPRYNYSGKLLETRTGRCGEWANCFTLLCRALGYEARLVFDWTDHVWTEVYSQKLNRWIHCDSCEAKFDAPLLYESGWGKKLSYVIAFSAVEVVDVTKRYTLKYEEVRSRRNMVSEEFLKNQIDLINQQKGAEISGYSIEMCLMIAQRREEEIKNMDQHQGVNSDENEGRTSGSLEWRTTRGEMGAAKPPKIVELKMENCKPFFQFQSFTSTSDLNLVGTANLTKSLCQLTPARNDCVGALWYKQQIDLSKNWKTSFVFHIGPARGADGLAFVIQNSKSGIKTIGSGGSGKGYQNIEKSLAVEIDTYENWQETEDPNGNHISIHTRGTEPNSAHHSNSLSVSKYSIPDFVDGFPHGIIISYKNRLLQIFLDDLVDPVCEAKIDLSQKLDSTSAWIGFTAATGGINQFHNILNWTFYYESDDISCSTNPPSQPSKVPYQQIADKTNFPGMTKKLVEFNTLNATSNKYHLNSTEIEVLKTLMDTLQNTAQYSTSKIDRRAINIIEKILNEWDEGQVFPVIDLLRLCLAHPDGVILISQYGKFCNEPNIASKILKFLTGSFSAQLVSLKFITNSFERHETREHIGPIFNEIIQKLKICAGSDKKPVLNCISTLFINCCIFITENTSNLFDGQLESMLEGMNQLLADPSNDIVIMNVVYALSTLISNPVYKAALSKHAFPSLQKCAKDKDMTEIIETFFLALKK</sequence>
<dbReference type="InterPro" id="IPR056573">
    <property type="entry name" value="Lectin_L-type_dom"/>
</dbReference>
<proteinExistence type="inferred from homology"/>
<dbReference type="InterPro" id="IPR011989">
    <property type="entry name" value="ARM-like"/>
</dbReference>
<dbReference type="Gene3D" id="2.60.120.200">
    <property type="match status" value="1"/>
</dbReference>
<feature type="region of interest" description="Disordered" evidence="4">
    <location>
        <begin position="519"/>
        <end position="544"/>
    </location>
</feature>
<organism evidence="6">
    <name type="scientific">Arcella intermedia</name>
    <dbReference type="NCBI Taxonomy" id="1963864"/>
    <lineage>
        <taxon>Eukaryota</taxon>
        <taxon>Amoebozoa</taxon>
        <taxon>Tubulinea</taxon>
        <taxon>Elardia</taxon>
        <taxon>Arcellinida</taxon>
        <taxon>Sphaerothecina</taxon>
        <taxon>Arcellidae</taxon>
        <taxon>Arcella</taxon>
    </lineage>
</organism>
<dbReference type="GO" id="GO:0046872">
    <property type="term" value="F:metal ion binding"/>
    <property type="evidence" value="ECO:0007669"/>
    <property type="project" value="UniProtKB-KW"/>
</dbReference>
<evidence type="ECO:0000256" key="2">
    <source>
        <dbReference type="ARBA" id="ARBA00022723"/>
    </source>
</evidence>
<keyword evidence="2" id="KW-0479">Metal-binding</keyword>
<name>A0A6B2KXB5_9EUKA</name>
<dbReference type="SMART" id="SM00460">
    <property type="entry name" value="TGc"/>
    <property type="match status" value="1"/>
</dbReference>
<dbReference type="Pfam" id="PF18483">
    <property type="entry name" value="Lectin_L-type_dom"/>
    <property type="match status" value="1"/>
</dbReference>
<reference evidence="6" key="1">
    <citation type="journal article" date="2020" name="J. Eukaryot. Microbiol.">
        <title>De novo Sequencing, Assembly and Annotation of the Transcriptome for the Free-Living Testate Amoeba Arcella intermedia.</title>
        <authorList>
            <person name="Ribeiro G.M."/>
            <person name="Porfirio-Sousa A.L."/>
            <person name="Maurer-Alcala X.X."/>
            <person name="Katz L.A."/>
            <person name="Lahr D.J.G."/>
        </authorList>
    </citation>
    <scope>NUCLEOTIDE SEQUENCE</scope>
</reference>
<evidence type="ECO:0000256" key="1">
    <source>
        <dbReference type="ARBA" id="ARBA00009390"/>
    </source>
</evidence>
<dbReference type="FunFam" id="2.20.25.10:FF:000011">
    <property type="entry name" value="peptide-N(4)-(N-acetyl-beta- glucosaminyl)asparagine amidase"/>
    <property type="match status" value="1"/>
</dbReference>
<evidence type="ECO:0000256" key="4">
    <source>
        <dbReference type="SAM" id="MobiDB-lite"/>
    </source>
</evidence>
<evidence type="ECO:0000313" key="6">
    <source>
        <dbReference type="EMBL" id="NDV29384.1"/>
    </source>
</evidence>
<dbReference type="GO" id="GO:0000224">
    <property type="term" value="F:peptide-N4-(N-acetyl-beta-glucosaminyl)asparagine amidase activity"/>
    <property type="evidence" value="ECO:0007669"/>
    <property type="project" value="TreeGrafter"/>
</dbReference>